<accession>X6LJJ6</accession>
<keyword evidence="3" id="KW-1185">Reference proteome</keyword>
<evidence type="ECO:0000256" key="1">
    <source>
        <dbReference type="SAM" id="MobiDB-lite"/>
    </source>
</evidence>
<protein>
    <submittedName>
        <fullName evidence="2">Uncharacterized protein</fullName>
    </submittedName>
</protein>
<name>X6LJJ6_RETFI</name>
<dbReference type="AlphaFoldDB" id="X6LJJ6"/>
<proteinExistence type="predicted"/>
<evidence type="ECO:0000313" key="3">
    <source>
        <dbReference type="Proteomes" id="UP000023152"/>
    </source>
</evidence>
<reference evidence="2 3" key="1">
    <citation type="journal article" date="2013" name="Curr. Biol.">
        <title>The Genome of the Foraminiferan Reticulomyxa filosa.</title>
        <authorList>
            <person name="Glockner G."/>
            <person name="Hulsmann N."/>
            <person name="Schleicher M."/>
            <person name="Noegel A.A."/>
            <person name="Eichinger L."/>
            <person name="Gallinger C."/>
            <person name="Pawlowski J."/>
            <person name="Sierra R."/>
            <person name="Euteneuer U."/>
            <person name="Pillet L."/>
            <person name="Moustafa A."/>
            <person name="Platzer M."/>
            <person name="Groth M."/>
            <person name="Szafranski K."/>
            <person name="Schliwa M."/>
        </authorList>
    </citation>
    <scope>NUCLEOTIDE SEQUENCE [LARGE SCALE GENOMIC DNA]</scope>
</reference>
<organism evidence="2 3">
    <name type="scientific">Reticulomyxa filosa</name>
    <dbReference type="NCBI Taxonomy" id="46433"/>
    <lineage>
        <taxon>Eukaryota</taxon>
        <taxon>Sar</taxon>
        <taxon>Rhizaria</taxon>
        <taxon>Retaria</taxon>
        <taxon>Foraminifera</taxon>
        <taxon>Monothalamids</taxon>
        <taxon>Reticulomyxidae</taxon>
        <taxon>Reticulomyxa</taxon>
    </lineage>
</organism>
<dbReference type="EMBL" id="ASPP01038016">
    <property type="protein sequence ID" value="ETO01536.1"/>
    <property type="molecule type" value="Genomic_DNA"/>
</dbReference>
<dbReference type="Proteomes" id="UP000023152">
    <property type="component" value="Unassembled WGS sequence"/>
</dbReference>
<comment type="caution">
    <text evidence="2">The sequence shown here is derived from an EMBL/GenBank/DDBJ whole genome shotgun (WGS) entry which is preliminary data.</text>
</comment>
<sequence length="129" mass="14919">MNLVFRKYPLCMTALKQSKKLHHLEISSPPTLQDIRPVNGSNDEIFLDGIKKAIEDKERESDEEAKVNNDEDGDKDRNVEHRCTKIIVGLLAIEFEFWETKHALCTILAIWSFPMKKLLKLNWIVGILT</sequence>
<gene>
    <name evidence="2" type="ORF">RFI_35904</name>
</gene>
<feature type="region of interest" description="Disordered" evidence="1">
    <location>
        <begin position="57"/>
        <end position="77"/>
    </location>
</feature>
<evidence type="ECO:0000313" key="2">
    <source>
        <dbReference type="EMBL" id="ETO01536.1"/>
    </source>
</evidence>